<reference evidence="1 2" key="1">
    <citation type="submission" date="2022-03" db="EMBL/GenBank/DDBJ databases">
        <authorList>
            <person name="Macdonald S."/>
            <person name="Ahmed S."/>
            <person name="Newling K."/>
        </authorList>
    </citation>
    <scope>NUCLEOTIDE SEQUENCE [LARGE SCALE GENOMIC DNA]</scope>
</reference>
<gene>
    <name evidence="1" type="ORF">ERUC_LOCUS25285</name>
</gene>
<comment type="caution">
    <text evidence="1">The sequence shown here is derived from an EMBL/GenBank/DDBJ whole genome shotgun (WGS) entry which is preliminary data.</text>
</comment>
<name>A0ABC8KUK8_ERUVS</name>
<dbReference type="EMBL" id="CAKOAT010264600">
    <property type="protein sequence ID" value="CAH8359529.1"/>
    <property type="molecule type" value="Genomic_DNA"/>
</dbReference>
<keyword evidence="2" id="KW-1185">Reference proteome</keyword>
<sequence length="91" mass="9729">MSIMVFSTDVIANKVFVCGGVPDKQDQSKQLDSIEWLKTAMCPLNGKCRKGKDGLASGQGTDASQVKAALDLAASFAALKLNRVVIYKCSF</sequence>
<evidence type="ECO:0000313" key="1">
    <source>
        <dbReference type="EMBL" id="CAH8359529.1"/>
    </source>
</evidence>
<dbReference type="Proteomes" id="UP001642260">
    <property type="component" value="Unassembled WGS sequence"/>
</dbReference>
<accession>A0ABC8KUK8</accession>
<evidence type="ECO:0000313" key="2">
    <source>
        <dbReference type="Proteomes" id="UP001642260"/>
    </source>
</evidence>
<dbReference type="AlphaFoldDB" id="A0ABC8KUK8"/>
<proteinExistence type="predicted"/>
<organism evidence="1 2">
    <name type="scientific">Eruca vesicaria subsp. sativa</name>
    <name type="common">Garden rocket</name>
    <name type="synonym">Eruca sativa</name>
    <dbReference type="NCBI Taxonomy" id="29727"/>
    <lineage>
        <taxon>Eukaryota</taxon>
        <taxon>Viridiplantae</taxon>
        <taxon>Streptophyta</taxon>
        <taxon>Embryophyta</taxon>
        <taxon>Tracheophyta</taxon>
        <taxon>Spermatophyta</taxon>
        <taxon>Magnoliopsida</taxon>
        <taxon>eudicotyledons</taxon>
        <taxon>Gunneridae</taxon>
        <taxon>Pentapetalae</taxon>
        <taxon>rosids</taxon>
        <taxon>malvids</taxon>
        <taxon>Brassicales</taxon>
        <taxon>Brassicaceae</taxon>
        <taxon>Brassiceae</taxon>
        <taxon>Eruca</taxon>
    </lineage>
</organism>
<protein>
    <submittedName>
        <fullName evidence="1">Uncharacterized protein</fullName>
    </submittedName>
</protein>
<dbReference type="Gene3D" id="3.10.310.40">
    <property type="match status" value="1"/>
</dbReference>